<dbReference type="STRING" id="709991.Odosp_1734"/>
<dbReference type="KEGG" id="osp:Odosp_1734"/>
<accession>F9Z679</accession>
<dbReference type="HOGENOM" id="CLU_3254905_0_0_10"/>
<organism evidence="1 2">
    <name type="scientific">Odoribacter splanchnicus (strain ATCC 29572 / DSM 20712 / CIP 104287 / JCM 15291 / NCTC 10825 / 1651/6)</name>
    <name type="common">Bacteroides splanchnicus</name>
    <dbReference type="NCBI Taxonomy" id="709991"/>
    <lineage>
        <taxon>Bacteria</taxon>
        <taxon>Pseudomonadati</taxon>
        <taxon>Bacteroidota</taxon>
        <taxon>Bacteroidia</taxon>
        <taxon>Bacteroidales</taxon>
        <taxon>Odoribacteraceae</taxon>
        <taxon>Odoribacter</taxon>
    </lineage>
</organism>
<dbReference type="Proteomes" id="UP000006657">
    <property type="component" value="Chromosome"/>
</dbReference>
<dbReference type="EMBL" id="CP002544">
    <property type="protein sequence ID" value="ADY32752.1"/>
    <property type="molecule type" value="Genomic_DNA"/>
</dbReference>
<sequence>MKGVSLTVVTVLTEKVIFFQKSVSSFKNRVVLDTNFSIYGQF</sequence>
<keyword evidence="2" id="KW-1185">Reference proteome</keyword>
<proteinExistence type="predicted"/>
<reference evidence="1 2" key="1">
    <citation type="journal article" date="2011" name="Stand. Genomic Sci.">
        <title>Complete genome sequence of Odoribacter splanchnicus type strain (1651/6).</title>
        <authorList>
            <consortium name="US DOE Joint Genome Institute (JGI-PGF)"/>
            <person name="Goker M."/>
            <person name="Gronow S."/>
            <person name="Zeytun A."/>
            <person name="Nolan M."/>
            <person name="Lucas S."/>
            <person name="Lapidus A."/>
            <person name="Hammon N."/>
            <person name="Deshpande S."/>
            <person name="Cheng J.F."/>
            <person name="Pitluck S."/>
            <person name="Liolios K."/>
            <person name="Pagani I."/>
            <person name="Ivanova N."/>
            <person name="Mavromatis K."/>
            <person name="Ovchinikova G."/>
            <person name="Pati A."/>
            <person name="Tapia R."/>
            <person name="Han C."/>
            <person name="Goodwin L."/>
            <person name="Chen A."/>
            <person name="Palaniappan K."/>
            <person name="Land M."/>
            <person name="Hauser L."/>
            <person name="Jeffries C.D."/>
            <person name="Brambilla E.M."/>
            <person name="Rohde M."/>
            <person name="Detter J.C."/>
            <person name="Woyke T."/>
            <person name="Bristow J."/>
            <person name="Markowitz V."/>
            <person name="Hugenholtz P."/>
            <person name="Eisen J.A."/>
            <person name="Kyrpides N.C."/>
            <person name="Klenk H.P."/>
        </authorList>
    </citation>
    <scope>NUCLEOTIDE SEQUENCE [LARGE SCALE GENOMIC DNA]</scope>
    <source>
        <strain evidence="2">ATCC 29572 / DSM 20712 / JCM 15291 / NCTC 10825 / 1651/6</strain>
    </source>
</reference>
<gene>
    <name evidence="1" type="ordered locus">Odosp_1734</name>
</gene>
<dbReference type="AlphaFoldDB" id="F9Z679"/>
<name>F9Z679_ODOSD</name>
<protein>
    <submittedName>
        <fullName evidence="1">Uncharacterized protein</fullName>
    </submittedName>
</protein>
<evidence type="ECO:0000313" key="1">
    <source>
        <dbReference type="EMBL" id="ADY32752.1"/>
    </source>
</evidence>
<evidence type="ECO:0000313" key="2">
    <source>
        <dbReference type="Proteomes" id="UP000006657"/>
    </source>
</evidence>
<dbReference type="PaxDb" id="709991-Odosp_1734"/>